<keyword evidence="1" id="KW-1133">Transmembrane helix</keyword>
<dbReference type="EMBL" id="MSDU01000003">
    <property type="protein sequence ID" value="OLN24099.1"/>
    <property type="molecule type" value="Genomic_DNA"/>
</dbReference>
<evidence type="ECO:0000313" key="3">
    <source>
        <dbReference type="Proteomes" id="UP000185568"/>
    </source>
</evidence>
<comment type="caution">
    <text evidence="2">The sequence shown here is derived from an EMBL/GenBank/DDBJ whole genome shotgun (WGS) entry which is preliminary data.</text>
</comment>
<evidence type="ECO:0000313" key="2">
    <source>
        <dbReference type="EMBL" id="OLN24099.1"/>
    </source>
</evidence>
<dbReference type="STRING" id="1714264.BTO30_01405"/>
<reference evidence="2 3" key="1">
    <citation type="submission" date="2016-12" db="EMBL/GenBank/DDBJ databases">
        <title>Domibacillus antri genome sequencing.</title>
        <authorList>
            <person name="Verma A."/>
            <person name="Krishnamurthi S."/>
        </authorList>
    </citation>
    <scope>NUCLEOTIDE SEQUENCE [LARGE SCALE GENOMIC DNA]</scope>
    <source>
        <strain evidence="2 3">XD80</strain>
    </source>
</reference>
<proteinExistence type="predicted"/>
<protein>
    <submittedName>
        <fullName evidence="2">Uncharacterized protein</fullName>
    </submittedName>
</protein>
<feature type="transmembrane region" description="Helical" evidence="1">
    <location>
        <begin position="20"/>
        <end position="43"/>
    </location>
</feature>
<keyword evidence="1" id="KW-0812">Transmembrane</keyword>
<evidence type="ECO:0000256" key="1">
    <source>
        <dbReference type="SAM" id="Phobius"/>
    </source>
</evidence>
<dbReference type="Proteomes" id="UP000185568">
    <property type="component" value="Unassembled WGS sequence"/>
</dbReference>
<keyword evidence="1" id="KW-0472">Membrane</keyword>
<dbReference type="AlphaFoldDB" id="A0A1Q8Q9T1"/>
<sequence length="74" mass="8403">MKIVETFLTIVRKNRKRGVIGMKVFIGSIFVILLIGAGIWLMLSPSFKKVGETASKVKEKLKEDHQDGNRDEEK</sequence>
<organism evidence="2 3">
    <name type="scientific">Domibacillus antri</name>
    <dbReference type="NCBI Taxonomy" id="1714264"/>
    <lineage>
        <taxon>Bacteria</taxon>
        <taxon>Bacillati</taxon>
        <taxon>Bacillota</taxon>
        <taxon>Bacilli</taxon>
        <taxon>Bacillales</taxon>
        <taxon>Bacillaceae</taxon>
        <taxon>Domibacillus</taxon>
    </lineage>
</organism>
<keyword evidence="3" id="KW-1185">Reference proteome</keyword>
<name>A0A1Q8Q9T1_9BACI</name>
<accession>A0A1Q8Q9T1</accession>
<gene>
    <name evidence="2" type="ORF">BTO30_01405</name>
</gene>